<evidence type="ECO:0000313" key="4">
    <source>
        <dbReference type="EMBL" id="KAE9267794.1"/>
    </source>
</evidence>
<comment type="caution">
    <text evidence="2">The sequence shown here is derived from an EMBL/GenBank/DDBJ whole genome shotgun (WGS) entry which is preliminary data.</text>
</comment>
<evidence type="ECO:0000313" key="3">
    <source>
        <dbReference type="EMBL" id="KAE8959780.1"/>
    </source>
</evidence>
<evidence type="ECO:0000313" key="2">
    <source>
        <dbReference type="EMBL" id="KAE8956419.1"/>
    </source>
</evidence>
<dbReference type="AlphaFoldDB" id="A0A6A3GFV4"/>
<dbReference type="Proteomes" id="UP000429607">
    <property type="component" value="Unassembled WGS sequence"/>
</dbReference>
<proteinExistence type="predicted"/>
<feature type="signal peptide" evidence="1">
    <location>
        <begin position="1"/>
        <end position="16"/>
    </location>
</feature>
<protein>
    <submittedName>
        <fullName evidence="2">Uncharacterized protein</fullName>
    </submittedName>
</protein>
<evidence type="ECO:0000313" key="6">
    <source>
        <dbReference type="Proteomes" id="UP000434957"/>
    </source>
</evidence>
<dbReference type="EMBL" id="QXFT01006857">
    <property type="protein sequence ID" value="KAE9267794.1"/>
    <property type="molecule type" value="Genomic_DNA"/>
</dbReference>
<reference evidence="5 7" key="1">
    <citation type="submission" date="2018-09" db="EMBL/GenBank/DDBJ databases">
        <title>Genomic investigation of the strawberry pathogen Phytophthora fragariae indicates pathogenicity is determined by transcriptional variation in three key races.</title>
        <authorList>
            <person name="Adams T.M."/>
            <person name="Armitage A.D."/>
            <person name="Sobczyk M.K."/>
            <person name="Bates H.J."/>
            <person name="Dunwell J.M."/>
            <person name="Nellist C.F."/>
            <person name="Harrison R.J."/>
        </authorList>
    </citation>
    <scope>NUCLEOTIDE SEQUENCE [LARGE SCALE GENOMIC DNA]</scope>
    <source>
        <strain evidence="3 5">SCRP249</strain>
        <strain evidence="2 7">SCRP324</strain>
        <strain evidence="4 6">SCRP333</strain>
    </source>
</reference>
<dbReference type="Proteomes" id="UP000435112">
    <property type="component" value="Unassembled WGS sequence"/>
</dbReference>
<dbReference type="EMBL" id="QXFU01008495">
    <property type="protein sequence ID" value="KAE8956419.1"/>
    <property type="molecule type" value="Genomic_DNA"/>
</dbReference>
<sequence>MWIVIVVLMIINGRTGELNQLSCFPDYHIQKGAILALTPRITNSFVARSMPSETPMLRTGNLTQNEKR</sequence>
<keyword evidence="6" id="KW-1185">Reference proteome</keyword>
<accession>A0A6A3GFV4</accession>
<evidence type="ECO:0000256" key="1">
    <source>
        <dbReference type="SAM" id="SignalP"/>
    </source>
</evidence>
<dbReference type="EMBL" id="QXFV01007034">
    <property type="protein sequence ID" value="KAE8959780.1"/>
    <property type="molecule type" value="Genomic_DNA"/>
</dbReference>
<evidence type="ECO:0000313" key="7">
    <source>
        <dbReference type="Proteomes" id="UP000435112"/>
    </source>
</evidence>
<dbReference type="Proteomes" id="UP000434957">
    <property type="component" value="Unassembled WGS sequence"/>
</dbReference>
<gene>
    <name evidence="3" type="ORF">PR001_g30599</name>
    <name evidence="2" type="ORF">PR002_g31477</name>
    <name evidence="4" type="ORF">PR003_g31657</name>
</gene>
<keyword evidence="1" id="KW-0732">Signal</keyword>
<name>A0A6A3GFV4_9STRA</name>
<feature type="chain" id="PRO_5036379523" evidence="1">
    <location>
        <begin position="17"/>
        <end position="68"/>
    </location>
</feature>
<evidence type="ECO:0000313" key="5">
    <source>
        <dbReference type="Proteomes" id="UP000429607"/>
    </source>
</evidence>
<organism evidence="2 7">
    <name type="scientific">Phytophthora rubi</name>
    <dbReference type="NCBI Taxonomy" id="129364"/>
    <lineage>
        <taxon>Eukaryota</taxon>
        <taxon>Sar</taxon>
        <taxon>Stramenopiles</taxon>
        <taxon>Oomycota</taxon>
        <taxon>Peronosporomycetes</taxon>
        <taxon>Peronosporales</taxon>
        <taxon>Peronosporaceae</taxon>
        <taxon>Phytophthora</taxon>
    </lineage>
</organism>